<dbReference type="EMBL" id="JABMIG020000035">
    <property type="protein sequence ID" value="KAL3799940.1"/>
    <property type="molecule type" value="Genomic_DNA"/>
</dbReference>
<dbReference type="AlphaFoldDB" id="A0ABD3QHN6"/>
<organism evidence="1 2">
    <name type="scientific">Cyclotella cryptica</name>
    <dbReference type="NCBI Taxonomy" id="29204"/>
    <lineage>
        <taxon>Eukaryota</taxon>
        <taxon>Sar</taxon>
        <taxon>Stramenopiles</taxon>
        <taxon>Ochrophyta</taxon>
        <taxon>Bacillariophyta</taxon>
        <taxon>Coscinodiscophyceae</taxon>
        <taxon>Thalassiosirophycidae</taxon>
        <taxon>Stephanodiscales</taxon>
        <taxon>Stephanodiscaceae</taxon>
        <taxon>Cyclotella</taxon>
    </lineage>
</organism>
<gene>
    <name evidence="1" type="ORF">HJC23_007413</name>
</gene>
<keyword evidence="2" id="KW-1185">Reference proteome</keyword>
<accession>A0ABD3QHN6</accession>
<reference evidence="1 2" key="1">
    <citation type="journal article" date="2020" name="G3 (Bethesda)">
        <title>Improved Reference Genome for Cyclotella cryptica CCMP332, a Model for Cell Wall Morphogenesis, Salinity Adaptation, and Lipid Production in Diatoms (Bacillariophyta).</title>
        <authorList>
            <person name="Roberts W.R."/>
            <person name="Downey K.M."/>
            <person name="Ruck E.C."/>
            <person name="Traller J.C."/>
            <person name="Alverson A.J."/>
        </authorList>
    </citation>
    <scope>NUCLEOTIDE SEQUENCE [LARGE SCALE GENOMIC DNA]</scope>
    <source>
        <strain evidence="1 2">CCMP332</strain>
    </source>
</reference>
<dbReference type="Pfam" id="PF12527">
    <property type="entry name" value="DUF3727"/>
    <property type="match status" value="1"/>
</dbReference>
<name>A0ABD3QHN6_9STRA</name>
<sequence>MLATSIQRFATPILLSNVLTTWVHTFTPLPILRPHPILPSLSPTPLHSKIIDAEFTHNNDDNNNSNGHDAITKSNNNEISLIEYSQNQDPDWKSMPIAFCDMETNTYIDCTLAFYVRDNKNGGEEYALGVPCEIPIVVALEVEQDDNDDDDDNDALSLTNLARVLPINPDSTENTPNEGYYKIGEDEKKEIFEIAARALSEEFGKEVRLKKTPRVLTVQGDLDGIIGDWKEVLVGACNPRAKKMNRPDIEEALKMLDEEEEEGERYFDMIMRRDLGEDYMKLVEEEDEDEEIDEDILKMFDVNVEDLQDGDLEEFLKFLGENETEGDDIDETKSYDELLKQLKPSAALRLLSFIGPDEKEYTILRPLRPILLVGKEDPEDYTRRILLSEDEQRAILPKLERVCKEELEQAGFFLTGASNDNKMS</sequence>
<proteinExistence type="predicted"/>
<dbReference type="Proteomes" id="UP001516023">
    <property type="component" value="Unassembled WGS sequence"/>
</dbReference>
<protein>
    <submittedName>
        <fullName evidence="1">Uncharacterized protein</fullName>
    </submittedName>
</protein>
<dbReference type="InterPro" id="IPR022203">
    <property type="entry name" value="DUF3727"/>
</dbReference>
<comment type="caution">
    <text evidence="1">The sequence shown here is derived from an EMBL/GenBank/DDBJ whole genome shotgun (WGS) entry which is preliminary data.</text>
</comment>
<evidence type="ECO:0000313" key="1">
    <source>
        <dbReference type="EMBL" id="KAL3799940.1"/>
    </source>
</evidence>
<evidence type="ECO:0000313" key="2">
    <source>
        <dbReference type="Proteomes" id="UP001516023"/>
    </source>
</evidence>